<keyword evidence="3" id="KW-1185">Reference proteome</keyword>
<organism evidence="2 3">
    <name type="scientific">Rhodotorula graminis (strain WP1)</name>
    <dbReference type="NCBI Taxonomy" id="578459"/>
    <lineage>
        <taxon>Eukaryota</taxon>
        <taxon>Fungi</taxon>
        <taxon>Dikarya</taxon>
        <taxon>Basidiomycota</taxon>
        <taxon>Pucciniomycotina</taxon>
        <taxon>Microbotryomycetes</taxon>
        <taxon>Sporidiobolales</taxon>
        <taxon>Sporidiobolaceae</taxon>
        <taxon>Rhodotorula</taxon>
    </lineage>
</organism>
<dbReference type="EMBL" id="KQ474079">
    <property type="protein sequence ID" value="KPV74775.1"/>
    <property type="molecule type" value="Genomic_DNA"/>
</dbReference>
<feature type="region of interest" description="Disordered" evidence="1">
    <location>
        <begin position="219"/>
        <end position="245"/>
    </location>
</feature>
<dbReference type="GeneID" id="28974831"/>
<feature type="compositionally biased region" description="Basic and acidic residues" evidence="1">
    <location>
        <begin position="295"/>
        <end position="305"/>
    </location>
</feature>
<dbReference type="RefSeq" id="XP_018270824.1">
    <property type="nucleotide sequence ID" value="XM_018414383.1"/>
</dbReference>
<dbReference type="AlphaFoldDB" id="A0A194S2N9"/>
<evidence type="ECO:0000313" key="2">
    <source>
        <dbReference type="EMBL" id="KPV74775.1"/>
    </source>
</evidence>
<feature type="region of interest" description="Disordered" evidence="1">
    <location>
        <begin position="295"/>
        <end position="330"/>
    </location>
</feature>
<reference evidence="2 3" key="1">
    <citation type="journal article" date="2015" name="Front. Microbiol.">
        <title>Genome sequence of the plant growth promoting endophytic yeast Rhodotorula graminis WP1.</title>
        <authorList>
            <person name="Firrincieli A."/>
            <person name="Otillar R."/>
            <person name="Salamov A."/>
            <person name="Schmutz J."/>
            <person name="Khan Z."/>
            <person name="Redman R.S."/>
            <person name="Fleck N.D."/>
            <person name="Lindquist E."/>
            <person name="Grigoriev I.V."/>
            <person name="Doty S.L."/>
        </authorList>
    </citation>
    <scope>NUCLEOTIDE SEQUENCE [LARGE SCALE GENOMIC DNA]</scope>
    <source>
        <strain evidence="2 3">WP1</strain>
    </source>
</reference>
<gene>
    <name evidence="2" type="ORF">RHOBADRAFT_44294</name>
</gene>
<evidence type="ECO:0000256" key="1">
    <source>
        <dbReference type="SAM" id="MobiDB-lite"/>
    </source>
</evidence>
<accession>A0A194S2N9</accession>
<evidence type="ECO:0000313" key="3">
    <source>
        <dbReference type="Proteomes" id="UP000053890"/>
    </source>
</evidence>
<name>A0A194S2N9_RHOGW</name>
<protein>
    <submittedName>
        <fullName evidence="2">Uncharacterized protein</fullName>
    </submittedName>
</protein>
<sequence>MSTLDDDDKEFVRALVARLRHFHPQLPATFDWETHEAGMETAYDDGLADHVNRLVRFFVDGELVPHEAWASPRPYSIRSGDYVFLQGDCTKNNPGVVVVPSHDIRVRPVLDEPHGVAFSHWEAPTAHDALRPFSSTLAGPSPVVHSPRSGTPRAELFARGTYGKIGAGGMLRHYRLDSRSIALRQAAEHNHLSLVVPGTRLDRHGVQWDFARPVAPPTPLESYAEHPPSGALSLDPRSGALNPQSTPSSLAVWNFFHGQWVARGVARGKEPGFYTVCFSAQYDRACEEAREVLKERRRSEREASLGKEAYLPTARASARRHSLVSSRRLD</sequence>
<proteinExistence type="predicted"/>
<dbReference type="Proteomes" id="UP000053890">
    <property type="component" value="Unassembled WGS sequence"/>
</dbReference>